<dbReference type="SUPFAM" id="SSF56784">
    <property type="entry name" value="HAD-like"/>
    <property type="match status" value="1"/>
</dbReference>
<dbReference type="EMBL" id="QUMU01000009">
    <property type="protein sequence ID" value="REG27884.1"/>
    <property type="molecule type" value="Genomic_DNA"/>
</dbReference>
<evidence type="ECO:0008006" key="5">
    <source>
        <dbReference type="Google" id="ProtNLM"/>
    </source>
</evidence>
<sequence>MTSPAAPSPAIYVDVDDTLVRSFGAKRIPMTGMVERVRELAQKGATLYLWSTGGAEYARRTAAELGLEDCFQAFLPKPEVLIDDRALEDWKVSEIHPAACHSMRLEDILRTRRG</sequence>
<dbReference type="Gene3D" id="3.40.50.1000">
    <property type="entry name" value="HAD superfamily/HAD-like"/>
    <property type="match status" value="1"/>
</dbReference>
<evidence type="ECO:0000313" key="4">
    <source>
        <dbReference type="Proteomes" id="UP000256345"/>
    </source>
</evidence>
<dbReference type="RefSeq" id="WP_047854644.1">
    <property type="nucleotide sequence ID" value="NZ_CP011509.1"/>
</dbReference>
<evidence type="ECO:0000313" key="1">
    <source>
        <dbReference type="EMBL" id="AKI99580.1"/>
    </source>
</evidence>
<name>A0AAC8TCN5_9BACT</name>
<keyword evidence="4" id="KW-1185">Reference proteome</keyword>
<evidence type="ECO:0000313" key="3">
    <source>
        <dbReference type="Proteomes" id="UP000035579"/>
    </source>
</evidence>
<evidence type="ECO:0000313" key="2">
    <source>
        <dbReference type="EMBL" id="REG27884.1"/>
    </source>
</evidence>
<dbReference type="KEGG" id="age:AA314_01207"/>
<dbReference type="AlphaFoldDB" id="A0AAC8TCN5"/>
<dbReference type="InterPro" id="IPR023214">
    <property type="entry name" value="HAD_sf"/>
</dbReference>
<dbReference type="InterPro" id="IPR036412">
    <property type="entry name" value="HAD-like_sf"/>
</dbReference>
<accession>A0AAC8TCN5</accession>
<reference evidence="2 4" key="2">
    <citation type="submission" date="2018-08" db="EMBL/GenBank/DDBJ databases">
        <title>Genomic Encyclopedia of Archaeal and Bacterial Type Strains, Phase II (KMG-II): from individual species to whole genera.</title>
        <authorList>
            <person name="Goeker M."/>
        </authorList>
    </citation>
    <scope>NUCLEOTIDE SEQUENCE [LARGE SCALE GENOMIC DNA]</scope>
    <source>
        <strain evidence="2 4">DSM 2261</strain>
    </source>
</reference>
<protein>
    <recommendedName>
        <fullName evidence="5">DUF705 domain-containing protein</fullName>
    </recommendedName>
</protein>
<organism evidence="1 3">
    <name type="scientific">Archangium gephyra</name>
    <dbReference type="NCBI Taxonomy" id="48"/>
    <lineage>
        <taxon>Bacteria</taxon>
        <taxon>Pseudomonadati</taxon>
        <taxon>Myxococcota</taxon>
        <taxon>Myxococcia</taxon>
        <taxon>Myxococcales</taxon>
        <taxon>Cystobacterineae</taxon>
        <taxon>Archangiaceae</taxon>
        <taxon>Archangium</taxon>
    </lineage>
</organism>
<gene>
    <name evidence="1" type="ORF">AA314_01207</name>
    <name evidence="2" type="ORF">ATI61_109225</name>
</gene>
<dbReference type="Proteomes" id="UP000256345">
    <property type="component" value="Unassembled WGS sequence"/>
</dbReference>
<reference evidence="1 3" key="1">
    <citation type="submission" date="2015-05" db="EMBL/GenBank/DDBJ databases">
        <title>Genome assembly of Archangium gephyra DSM 2261.</title>
        <authorList>
            <person name="Sharma G."/>
            <person name="Subramanian S."/>
        </authorList>
    </citation>
    <scope>NUCLEOTIDE SEQUENCE [LARGE SCALE GENOMIC DNA]</scope>
    <source>
        <strain evidence="1 3">DSM 2261</strain>
    </source>
</reference>
<proteinExistence type="predicted"/>
<dbReference type="Proteomes" id="UP000035579">
    <property type="component" value="Chromosome"/>
</dbReference>
<dbReference type="EMBL" id="CP011509">
    <property type="protein sequence ID" value="AKI99580.1"/>
    <property type="molecule type" value="Genomic_DNA"/>
</dbReference>